<dbReference type="AlphaFoldDB" id="A0AAD7MDP7"/>
<proteinExistence type="predicted"/>
<protein>
    <submittedName>
        <fullName evidence="1">Uncharacterized protein</fullName>
    </submittedName>
</protein>
<evidence type="ECO:0000313" key="2">
    <source>
        <dbReference type="Proteomes" id="UP001215598"/>
    </source>
</evidence>
<dbReference type="Proteomes" id="UP001215598">
    <property type="component" value="Unassembled WGS sequence"/>
</dbReference>
<name>A0AAD7MDP7_9AGAR</name>
<gene>
    <name evidence="1" type="ORF">B0H16DRAFT_1744544</name>
</gene>
<accession>A0AAD7MDP7</accession>
<evidence type="ECO:0000313" key="1">
    <source>
        <dbReference type="EMBL" id="KAJ7712036.1"/>
    </source>
</evidence>
<keyword evidence="2" id="KW-1185">Reference proteome</keyword>
<reference evidence="1" key="1">
    <citation type="submission" date="2023-03" db="EMBL/GenBank/DDBJ databases">
        <title>Massive genome expansion in bonnet fungi (Mycena s.s.) driven by repeated elements and novel gene families across ecological guilds.</title>
        <authorList>
            <consortium name="Lawrence Berkeley National Laboratory"/>
            <person name="Harder C.B."/>
            <person name="Miyauchi S."/>
            <person name="Viragh M."/>
            <person name="Kuo A."/>
            <person name="Thoen E."/>
            <person name="Andreopoulos B."/>
            <person name="Lu D."/>
            <person name="Skrede I."/>
            <person name="Drula E."/>
            <person name="Henrissat B."/>
            <person name="Morin E."/>
            <person name="Kohler A."/>
            <person name="Barry K."/>
            <person name="LaButti K."/>
            <person name="Morin E."/>
            <person name="Salamov A."/>
            <person name="Lipzen A."/>
            <person name="Mereny Z."/>
            <person name="Hegedus B."/>
            <person name="Baldrian P."/>
            <person name="Stursova M."/>
            <person name="Weitz H."/>
            <person name="Taylor A."/>
            <person name="Grigoriev I.V."/>
            <person name="Nagy L.G."/>
            <person name="Martin F."/>
            <person name="Kauserud H."/>
        </authorList>
    </citation>
    <scope>NUCLEOTIDE SEQUENCE</scope>
    <source>
        <strain evidence="1">CBHHK182m</strain>
    </source>
</reference>
<organism evidence="1 2">
    <name type="scientific">Mycena metata</name>
    <dbReference type="NCBI Taxonomy" id="1033252"/>
    <lineage>
        <taxon>Eukaryota</taxon>
        <taxon>Fungi</taxon>
        <taxon>Dikarya</taxon>
        <taxon>Basidiomycota</taxon>
        <taxon>Agaricomycotina</taxon>
        <taxon>Agaricomycetes</taxon>
        <taxon>Agaricomycetidae</taxon>
        <taxon>Agaricales</taxon>
        <taxon>Marasmiineae</taxon>
        <taxon>Mycenaceae</taxon>
        <taxon>Mycena</taxon>
    </lineage>
</organism>
<sequence length="374" mass="42512">MVPPELVKLIIDHAWGCLSTSSHGHAYAMAQWMLVSRDWLKIVLSVVFSHLWITSVAHMEYIAHICRTNAMSFICELAGIHDARRHLSQTCRSLTISVYHSFEGEYASQCKELLAYATADPENRNQQLLSGPEAYRTQRYAIPVRRIATVIRDLIPRTTTLHFMLIDCAATYGAWDMPPTSAFNGTRKFPLSLTELHISFAYTSPPPALLIDAPRSTFFPPLWSGDLPKMCRFAGVRRLVVREANADFVAFMTTACPRLERVESTAEFGAKDVPPGVPEYLTDRMEFMRLPRTTTYPGLAASDTIPIPSPEYMPDTWYGRWALSEDDWYRLSQKKGTVHAVPGQKRGKFIWRLLKQVITCSPLIDSYRCDRTKE</sequence>
<dbReference type="EMBL" id="JARKIB010000378">
    <property type="protein sequence ID" value="KAJ7712036.1"/>
    <property type="molecule type" value="Genomic_DNA"/>
</dbReference>
<comment type="caution">
    <text evidence="1">The sequence shown here is derived from an EMBL/GenBank/DDBJ whole genome shotgun (WGS) entry which is preliminary data.</text>
</comment>